<dbReference type="EMBL" id="GBRH01241685">
    <property type="protein sequence ID" value="JAD56210.1"/>
    <property type="molecule type" value="Transcribed_RNA"/>
</dbReference>
<sequence>MNFSHIFLRGIL</sequence>
<reference evidence="1" key="1">
    <citation type="submission" date="2014-09" db="EMBL/GenBank/DDBJ databases">
        <authorList>
            <person name="Magalhaes I.L.F."/>
            <person name="Oliveira U."/>
            <person name="Santos F.R."/>
            <person name="Vidigal T.H.D.A."/>
            <person name="Brescovit A.D."/>
            <person name="Santos A.J."/>
        </authorList>
    </citation>
    <scope>NUCLEOTIDE SEQUENCE</scope>
    <source>
        <tissue evidence="1">Shoot tissue taken approximately 20 cm above the soil surface</tissue>
    </source>
</reference>
<reference evidence="1" key="2">
    <citation type="journal article" date="2015" name="Data Brief">
        <title>Shoot transcriptome of the giant reed, Arundo donax.</title>
        <authorList>
            <person name="Barrero R.A."/>
            <person name="Guerrero F.D."/>
            <person name="Moolhuijzen P."/>
            <person name="Goolsby J.A."/>
            <person name="Tidwell J."/>
            <person name="Bellgard S.E."/>
            <person name="Bellgard M.I."/>
        </authorList>
    </citation>
    <scope>NUCLEOTIDE SEQUENCE</scope>
    <source>
        <tissue evidence="1">Shoot tissue taken approximately 20 cm above the soil surface</tissue>
    </source>
</reference>
<proteinExistence type="predicted"/>
<name>A0A0A9SNZ1_ARUDO</name>
<accession>A0A0A9SNZ1</accession>
<protein>
    <submittedName>
        <fullName evidence="1">Uncharacterized protein</fullName>
    </submittedName>
</protein>
<evidence type="ECO:0000313" key="1">
    <source>
        <dbReference type="EMBL" id="JAD56210.1"/>
    </source>
</evidence>
<organism evidence="1">
    <name type="scientific">Arundo donax</name>
    <name type="common">Giant reed</name>
    <name type="synonym">Donax arundinaceus</name>
    <dbReference type="NCBI Taxonomy" id="35708"/>
    <lineage>
        <taxon>Eukaryota</taxon>
        <taxon>Viridiplantae</taxon>
        <taxon>Streptophyta</taxon>
        <taxon>Embryophyta</taxon>
        <taxon>Tracheophyta</taxon>
        <taxon>Spermatophyta</taxon>
        <taxon>Magnoliopsida</taxon>
        <taxon>Liliopsida</taxon>
        <taxon>Poales</taxon>
        <taxon>Poaceae</taxon>
        <taxon>PACMAD clade</taxon>
        <taxon>Arundinoideae</taxon>
        <taxon>Arundineae</taxon>
        <taxon>Arundo</taxon>
    </lineage>
</organism>